<protein>
    <submittedName>
        <fullName evidence="2">Aminoglycoside phosphotransferase family protein</fullName>
    </submittedName>
</protein>
<feature type="domain" description="Aminoglycoside phosphotransferase" evidence="1">
    <location>
        <begin position="23"/>
        <end position="244"/>
    </location>
</feature>
<dbReference type="GO" id="GO:0016740">
    <property type="term" value="F:transferase activity"/>
    <property type="evidence" value="ECO:0007669"/>
    <property type="project" value="UniProtKB-KW"/>
</dbReference>
<dbReference type="Pfam" id="PF01636">
    <property type="entry name" value="APH"/>
    <property type="match status" value="1"/>
</dbReference>
<dbReference type="InterPro" id="IPR011009">
    <property type="entry name" value="Kinase-like_dom_sf"/>
</dbReference>
<evidence type="ECO:0000259" key="1">
    <source>
        <dbReference type="Pfam" id="PF01636"/>
    </source>
</evidence>
<dbReference type="InterPro" id="IPR051678">
    <property type="entry name" value="AGP_Transferase"/>
</dbReference>
<dbReference type="RefSeq" id="WP_132169398.1">
    <property type="nucleotide sequence ID" value="NZ_SMKX01000054.1"/>
</dbReference>
<dbReference type="SUPFAM" id="SSF56112">
    <property type="entry name" value="Protein kinase-like (PK-like)"/>
    <property type="match status" value="1"/>
</dbReference>
<keyword evidence="2" id="KW-0808">Transferase</keyword>
<organism evidence="2 3">
    <name type="scientific">Kribbella antibiotica</name>
    <dbReference type="NCBI Taxonomy" id="190195"/>
    <lineage>
        <taxon>Bacteria</taxon>
        <taxon>Bacillati</taxon>
        <taxon>Actinomycetota</taxon>
        <taxon>Actinomycetes</taxon>
        <taxon>Propionibacteriales</taxon>
        <taxon>Kribbellaceae</taxon>
        <taxon>Kribbella</taxon>
    </lineage>
</organism>
<keyword evidence="3" id="KW-1185">Reference proteome</keyword>
<evidence type="ECO:0000313" key="3">
    <source>
        <dbReference type="Proteomes" id="UP000295124"/>
    </source>
</evidence>
<dbReference type="PANTHER" id="PTHR21310">
    <property type="entry name" value="AMINOGLYCOSIDE PHOSPHOTRANSFERASE-RELATED-RELATED"/>
    <property type="match status" value="1"/>
</dbReference>
<accession>A0A4R4ZN86</accession>
<sequence length="286" mass="30555">MDSTESVVAELNVALGTDYQLVRRLTGGLQSGAFELTDGVVLKWTDRPEWAPRVRRAAELVRRARAVGYPTPQWLAVGTTEAGSPYQLQEFVPGTPVRDGALVDESLARHLIEICELQRDLVPEDIVNWSGYAHGVVFDGWDGVRERVLAYGGEPAELTARYDALCQPYRGDELPSGDLVHGDLNIGNLLVAGGQVTGIIDIESAGSGSRAYDLVSLATSAVRDGAPTGVDELFLEAALRAGGRETVAVCAATAYVTIAEFAATRSTDMEELVAAGGRRVLELLDA</sequence>
<proteinExistence type="predicted"/>
<name>A0A4R4ZN86_9ACTN</name>
<gene>
    <name evidence="2" type="ORF">E1263_19675</name>
</gene>
<reference evidence="2 3" key="1">
    <citation type="submission" date="2019-03" db="EMBL/GenBank/DDBJ databases">
        <title>Draft genome sequences of novel Actinobacteria.</title>
        <authorList>
            <person name="Sahin N."/>
            <person name="Ay H."/>
            <person name="Saygin H."/>
        </authorList>
    </citation>
    <scope>NUCLEOTIDE SEQUENCE [LARGE SCALE GENOMIC DNA]</scope>
    <source>
        <strain evidence="2 3">JCM 13523</strain>
    </source>
</reference>
<dbReference type="EMBL" id="SMKX01000054">
    <property type="protein sequence ID" value="TDD58342.1"/>
    <property type="molecule type" value="Genomic_DNA"/>
</dbReference>
<evidence type="ECO:0000313" key="2">
    <source>
        <dbReference type="EMBL" id="TDD58342.1"/>
    </source>
</evidence>
<comment type="caution">
    <text evidence="2">The sequence shown here is derived from an EMBL/GenBank/DDBJ whole genome shotgun (WGS) entry which is preliminary data.</text>
</comment>
<dbReference type="InterPro" id="IPR002575">
    <property type="entry name" value="Aminoglycoside_PTrfase"/>
</dbReference>
<dbReference type="AlphaFoldDB" id="A0A4R4ZN86"/>
<dbReference type="Proteomes" id="UP000295124">
    <property type="component" value="Unassembled WGS sequence"/>
</dbReference>
<dbReference type="OrthoDB" id="5019367at2"/>
<dbReference type="Gene3D" id="3.90.1200.10">
    <property type="match status" value="1"/>
</dbReference>